<dbReference type="Gene3D" id="3.40.1190.10">
    <property type="entry name" value="Mur-like, catalytic domain"/>
    <property type="match status" value="1"/>
</dbReference>
<sequence>MELVRVIELLKAENLLKDIIYQDRYYYDLPANLTHIEFSDITYDSRTVKPESLFICKGINFNPNYLTSALEKGCQIFIARNLYENTEYGQAVAIMVKDETKAMAVLAREFYGNPQKNLKIIAFTGTKGKTTSAYFAHQLLNTVAPGKVGQFSTIANMLDGHTYQQAHLTTPESLDLFKMMRQMVDNGLEYLVMEVSSQAYKKNRVYGLEFDTAVFLNISHDHISPIEHPTFEDYLYCKSQIVEHAKHVIVNRQTQVYDYLVQKAQGQIVTFGTESADYHYVAQDNGYFDITTEKAKLVALNGQLRIRIPGFFNYENALAATLACLSIVDIDFVTIQEALLKTLVPGRMELAHNHKGVTACVDYAHNYLSITEACKFLKHDYPGNLIVVVGAPGGKAQSRRADIGQAVTEYADVVYLTSDDNFLENPRDIIAEIRAHVDEKQVETHVIIDRQEAIEAAIKEAQSGDVVFLAAKGREKFLHEGGTDIPYPGDHILAQKFLAKYDK</sequence>
<feature type="modified residue" description="N6-carboxylysine" evidence="3">
    <location>
        <position position="238"/>
    </location>
</feature>
<dbReference type="Proteomes" id="UP000051048">
    <property type="component" value="Unassembled WGS sequence"/>
</dbReference>
<evidence type="ECO:0000256" key="3">
    <source>
        <dbReference type="HAMAP-Rule" id="MF_00208"/>
    </source>
</evidence>
<dbReference type="UniPathway" id="UPA00219"/>
<keyword evidence="3 4" id="KW-0131">Cell cycle</keyword>
<dbReference type="PATRIC" id="fig|1423740.3.peg.2274"/>
<accession>A0A0R1THN3</accession>
<comment type="pathway">
    <text evidence="1 3 4">Cell wall biogenesis; peptidoglycan biosynthesis.</text>
</comment>
<feature type="domain" description="Mur ligase central" evidence="6">
    <location>
        <begin position="124"/>
        <end position="323"/>
    </location>
</feature>
<dbReference type="GO" id="GO:0005737">
    <property type="term" value="C:cytoplasm"/>
    <property type="evidence" value="ECO:0007669"/>
    <property type="project" value="UniProtKB-SubCell"/>
</dbReference>
<dbReference type="GO" id="GO:0000287">
    <property type="term" value="F:magnesium ion binding"/>
    <property type="evidence" value="ECO:0007669"/>
    <property type="project" value="UniProtKB-UniRule"/>
</dbReference>
<dbReference type="GO" id="GO:0009252">
    <property type="term" value="P:peptidoglycan biosynthetic process"/>
    <property type="evidence" value="ECO:0007669"/>
    <property type="project" value="UniProtKB-UniRule"/>
</dbReference>
<dbReference type="Gene3D" id="3.40.1390.10">
    <property type="entry name" value="MurE/MurF, N-terminal domain"/>
    <property type="match status" value="1"/>
</dbReference>
<dbReference type="Pfam" id="PF02875">
    <property type="entry name" value="Mur_ligase_C"/>
    <property type="match status" value="1"/>
</dbReference>
<dbReference type="GO" id="GO:0051301">
    <property type="term" value="P:cell division"/>
    <property type="evidence" value="ECO:0007669"/>
    <property type="project" value="UniProtKB-KW"/>
</dbReference>
<dbReference type="GO" id="GO:0008360">
    <property type="term" value="P:regulation of cell shape"/>
    <property type="evidence" value="ECO:0007669"/>
    <property type="project" value="UniProtKB-KW"/>
</dbReference>
<dbReference type="RefSeq" id="WP_025021250.1">
    <property type="nucleotide sequence ID" value="NZ_AZFH01000051.1"/>
</dbReference>
<feature type="binding site" evidence="3">
    <location>
        <position position="204"/>
    </location>
    <ligand>
        <name>UDP-N-acetyl-alpha-D-muramoyl-L-alanyl-D-glutamate</name>
        <dbReference type="ChEBI" id="CHEBI:83900"/>
    </ligand>
</feature>
<dbReference type="EMBL" id="AZFH01000051">
    <property type="protein sequence ID" value="KRL80815.1"/>
    <property type="molecule type" value="Genomic_DNA"/>
</dbReference>
<evidence type="ECO:0000313" key="8">
    <source>
        <dbReference type="Proteomes" id="UP000051048"/>
    </source>
</evidence>
<dbReference type="GO" id="GO:0016881">
    <property type="term" value="F:acid-amino acid ligase activity"/>
    <property type="evidence" value="ECO:0007669"/>
    <property type="project" value="UniProtKB-UniRule"/>
</dbReference>
<dbReference type="GO" id="GO:0071555">
    <property type="term" value="P:cell wall organization"/>
    <property type="evidence" value="ECO:0007669"/>
    <property type="project" value="UniProtKB-KW"/>
</dbReference>
<keyword evidence="3" id="KW-0963">Cytoplasm</keyword>
<evidence type="ECO:0000256" key="2">
    <source>
        <dbReference type="ARBA" id="ARBA00005898"/>
    </source>
</evidence>
<keyword evidence="3" id="KW-0547">Nucleotide-binding</keyword>
<keyword evidence="3 4" id="KW-0132">Cell division</keyword>
<dbReference type="InterPro" id="IPR004101">
    <property type="entry name" value="Mur_ligase_C"/>
</dbReference>
<dbReference type="SUPFAM" id="SSF63418">
    <property type="entry name" value="MurE/MurF N-terminal domain"/>
    <property type="match status" value="1"/>
</dbReference>
<dbReference type="EC" id="6.3.2.-" evidence="3"/>
<feature type="binding site" evidence="3">
    <location>
        <position position="45"/>
    </location>
    <ligand>
        <name>UDP-N-acetyl-alpha-D-muramoyl-L-alanyl-D-glutamate</name>
        <dbReference type="ChEBI" id="CHEBI:83900"/>
    </ligand>
</feature>
<dbReference type="STRING" id="1423740.FC36_GL002095"/>
<keyword evidence="3" id="KW-0460">Magnesium</keyword>
<dbReference type="Gene3D" id="3.90.190.20">
    <property type="entry name" value="Mur ligase, C-terminal domain"/>
    <property type="match status" value="1"/>
</dbReference>
<evidence type="ECO:0000259" key="6">
    <source>
        <dbReference type="Pfam" id="PF08245"/>
    </source>
</evidence>
<dbReference type="InterPro" id="IPR013221">
    <property type="entry name" value="Mur_ligase_cen"/>
</dbReference>
<protein>
    <recommendedName>
        <fullName evidence="3">UDP-N-acetylmuramyl-tripeptide synthetase</fullName>
        <ecNumber evidence="3">6.3.2.-</ecNumber>
    </recommendedName>
    <alternativeName>
        <fullName evidence="3">UDP-MurNAc-tripeptide synthetase</fullName>
    </alternativeName>
</protein>
<keyword evidence="3" id="KW-0067">ATP-binding</keyword>
<comment type="similarity">
    <text evidence="2 3">Belongs to the MurCDEF family. MurE subfamily.</text>
</comment>
<dbReference type="NCBIfam" id="TIGR01085">
    <property type="entry name" value="murE"/>
    <property type="match status" value="1"/>
</dbReference>
<dbReference type="AlphaFoldDB" id="A0A0R1THN3"/>
<comment type="cofactor">
    <cofactor evidence="3">
        <name>Mg(2+)</name>
        <dbReference type="ChEBI" id="CHEBI:18420"/>
    </cofactor>
</comment>
<proteinExistence type="inferred from homology"/>
<feature type="binding site" evidence="3">
    <location>
        <begin position="125"/>
        <end position="131"/>
    </location>
    <ligand>
        <name>ATP</name>
        <dbReference type="ChEBI" id="CHEBI:30616"/>
    </ligand>
</feature>
<dbReference type="OrthoDB" id="9800958at2"/>
<dbReference type="GO" id="GO:0005524">
    <property type="term" value="F:ATP binding"/>
    <property type="evidence" value="ECO:0007669"/>
    <property type="project" value="UniProtKB-UniRule"/>
</dbReference>
<dbReference type="InterPro" id="IPR005761">
    <property type="entry name" value="UDP-N-AcMur-Glu-dNH2Pim_ligase"/>
</dbReference>
<keyword evidence="3 4" id="KW-0133">Cell shape</keyword>
<comment type="caution">
    <text evidence="3">Lacks conserved residue(s) required for the propagation of feature annotation.</text>
</comment>
<feature type="binding site" evidence="3">
    <location>
        <begin position="169"/>
        <end position="170"/>
    </location>
    <ligand>
        <name>UDP-N-acetyl-alpha-D-muramoyl-L-alanyl-D-glutamate</name>
        <dbReference type="ChEBI" id="CHEBI:83900"/>
    </ligand>
</feature>
<reference evidence="7 8" key="1">
    <citation type="journal article" date="2015" name="Genome Announc.">
        <title>Expanding the biotechnology potential of lactobacilli through comparative genomics of 213 strains and associated genera.</title>
        <authorList>
            <person name="Sun Z."/>
            <person name="Harris H.M."/>
            <person name="McCann A."/>
            <person name="Guo C."/>
            <person name="Argimon S."/>
            <person name="Zhang W."/>
            <person name="Yang X."/>
            <person name="Jeffery I.B."/>
            <person name="Cooney J.C."/>
            <person name="Kagawa T.F."/>
            <person name="Liu W."/>
            <person name="Song Y."/>
            <person name="Salvetti E."/>
            <person name="Wrobel A."/>
            <person name="Rasinkangas P."/>
            <person name="Parkhill J."/>
            <person name="Rea M.C."/>
            <person name="O'Sullivan O."/>
            <person name="Ritari J."/>
            <person name="Douillard F.P."/>
            <person name="Paul Ross R."/>
            <person name="Yang R."/>
            <person name="Briner A.E."/>
            <person name="Felis G.E."/>
            <person name="de Vos W.M."/>
            <person name="Barrangou R."/>
            <person name="Klaenhammer T.R."/>
            <person name="Caufield P.W."/>
            <person name="Cui Y."/>
            <person name="Zhang H."/>
            <person name="O'Toole P.W."/>
        </authorList>
    </citation>
    <scope>NUCLEOTIDE SEQUENCE [LARGE SCALE GENOMIC DNA]</scope>
    <source>
        <strain evidence="7 8">DSM 15833</strain>
    </source>
</reference>
<comment type="caution">
    <text evidence="7">The sequence shown here is derived from an EMBL/GenBank/DDBJ whole genome shotgun (WGS) entry which is preliminary data.</text>
</comment>
<dbReference type="SUPFAM" id="SSF53244">
    <property type="entry name" value="MurD-like peptide ligases, peptide-binding domain"/>
    <property type="match status" value="1"/>
</dbReference>
<keyword evidence="3 4" id="KW-0573">Peptidoglycan synthesis</keyword>
<evidence type="ECO:0000259" key="5">
    <source>
        <dbReference type="Pfam" id="PF02875"/>
    </source>
</evidence>
<keyword evidence="3 4" id="KW-0961">Cell wall biogenesis/degradation</keyword>
<keyword evidence="3 7" id="KW-0436">Ligase</keyword>
<organism evidence="7 8">
    <name type="scientific">Ligilactobacillus equi DSM 15833 = JCM 10991</name>
    <dbReference type="NCBI Taxonomy" id="1423740"/>
    <lineage>
        <taxon>Bacteria</taxon>
        <taxon>Bacillati</taxon>
        <taxon>Bacillota</taxon>
        <taxon>Bacilli</taxon>
        <taxon>Lactobacillales</taxon>
        <taxon>Lactobacillaceae</taxon>
        <taxon>Ligilactobacillus</taxon>
    </lineage>
</organism>
<evidence type="ECO:0000313" key="7">
    <source>
        <dbReference type="EMBL" id="KRL80815.1"/>
    </source>
</evidence>
<evidence type="ECO:0000256" key="4">
    <source>
        <dbReference type="RuleBase" id="RU004135"/>
    </source>
</evidence>
<dbReference type="InterPro" id="IPR036615">
    <property type="entry name" value="Mur_ligase_C_dom_sf"/>
</dbReference>
<dbReference type="PANTHER" id="PTHR23135:SF4">
    <property type="entry name" value="UDP-N-ACETYLMURAMOYL-L-ALANYL-D-GLUTAMATE--2,6-DIAMINOPIMELATE LIGASE MURE HOMOLOG, CHLOROPLASTIC"/>
    <property type="match status" value="1"/>
</dbReference>
<dbReference type="PANTHER" id="PTHR23135">
    <property type="entry name" value="MUR LIGASE FAMILY MEMBER"/>
    <property type="match status" value="1"/>
</dbReference>
<dbReference type="SUPFAM" id="SSF53623">
    <property type="entry name" value="MurD-like peptide ligases, catalytic domain"/>
    <property type="match status" value="1"/>
</dbReference>
<dbReference type="HAMAP" id="MF_00208">
    <property type="entry name" value="MurE"/>
    <property type="match status" value="1"/>
</dbReference>
<name>A0A0R1THN3_9LACO</name>
<comment type="PTM">
    <text evidence="3">Carboxylation is probably crucial for Mg(2+) binding and, consequently, for the gamma-phosphate positioning of ATP.</text>
</comment>
<dbReference type="InterPro" id="IPR036565">
    <property type="entry name" value="Mur-like_cat_sf"/>
</dbReference>
<evidence type="ECO:0000256" key="1">
    <source>
        <dbReference type="ARBA" id="ARBA00004752"/>
    </source>
</evidence>
<feature type="binding site" evidence="3">
    <location>
        <position position="196"/>
    </location>
    <ligand>
        <name>UDP-N-acetyl-alpha-D-muramoyl-L-alanyl-D-glutamate</name>
        <dbReference type="ChEBI" id="CHEBI:83900"/>
    </ligand>
</feature>
<feature type="domain" description="Mur ligase C-terminal" evidence="5">
    <location>
        <begin position="346"/>
        <end position="473"/>
    </location>
</feature>
<comment type="function">
    <text evidence="3">Catalyzes the addition of an amino acid to the nucleotide precursor UDP-N-acetylmuramoyl-L-alanyl-D-glutamate (UMAG) in the biosynthesis of bacterial cell-wall peptidoglycan.</text>
</comment>
<gene>
    <name evidence="3" type="primary">murE</name>
    <name evidence="7" type="ORF">FC36_GL002095</name>
</gene>
<dbReference type="InterPro" id="IPR035911">
    <property type="entry name" value="MurE/MurF_N"/>
</dbReference>
<dbReference type="Pfam" id="PF08245">
    <property type="entry name" value="Mur_ligase_M"/>
    <property type="match status" value="1"/>
</dbReference>
<comment type="subcellular location">
    <subcellularLocation>
        <location evidence="3 4">Cytoplasm</location>
    </subcellularLocation>
</comment>